<sequence>MQLTAGDWALWRLRRWETRAMAGDEDRAARTGLAGRKRKWAEVLTLHGPDYDEEDDDPNEREERQWPHRKRMKIEAEVEEAEADPTMRLNPILDQCHITNN</sequence>
<feature type="compositionally biased region" description="Acidic residues" evidence="1">
    <location>
        <begin position="51"/>
        <end position="60"/>
    </location>
</feature>
<dbReference type="AlphaFoldDB" id="L8HAA2"/>
<evidence type="ECO:0000313" key="3">
    <source>
        <dbReference type="Proteomes" id="UP000011083"/>
    </source>
</evidence>
<organism evidence="2 3">
    <name type="scientific">Acanthamoeba castellanii (strain ATCC 30010 / Neff)</name>
    <dbReference type="NCBI Taxonomy" id="1257118"/>
    <lineage>
        <taxon>Eukaryota</taxon>
        <taxon>Amoebozoa</taxon>
        <taxon>Discosea</taxon>
        <taxon>Longamoebia</taxon>
        <taxon>Centramoebida</taxon>
        <taxon>Acanthamoebidae</taxon>
        <taxon>Acanthamoeba</taxon>
    </lineage>
</organism>
<dbReference type="EMBL" id="KB007890">
    <property type="protein sequence ID" value="ELR22100.1"/>
    <property type="molecule type" value="Genomic_DNA"/>
</dbReference>
<feature type="region of interest" description="Disordered" evidence="1">
    <location>
        <begin position="47"/>
        <end position="68"/>
    </location>
</feature>
<gene>
    <name evidence="2" type="ORF">ACA1_158960</name>
</gene>
<dbReference type="VEuPathDB" id="AmoebaDB:ACA1_158960"/>
<evidence type="ECO:0000256" key="1">
    <source>
        <dbReference type="SAM" id="MobiDB-lite"/>
    </source>
</evidence>
<keyword evidence="3" id="KW-1185">Reference proteome</keyword>
<accession>L8HAA2</accession>
<protein>
    <submittedName>
        <fullName evidence="2">Uncharacterized protein</fullName>
    </submittedName>
</protein>
<evidence type="ECO:0000313" key="2">
    <source>
        <dbReference type="EMBL" id="ELR22100.1"/>
    </source>
</evidence>
<proteinExistence type="predicted"/>
<name>L8HAA2_ACACF</name>
<dbReference type="GeneID" id="14923024"/>
<dbReference type="KEGG" id="acan:ACA1_158960"/>
<reference evidence="2 3" key="1">
    <citation type="journal article" date="2013" name="Genome Biol.">
        <title>Genome of Acanthamoeba castellanii highlights extensive lateral gene transfer and early evolution of tyrosine kinase signaling.</title>
        <authorList>
            <person name="Clarke M."/>
            <person name="Lohan A.J."/>
            <person name="Liu B."/>
            <person name="Lagkouvardos I."/>
            <person name="Roy S."/>
            <person name="Zafar N."/>
            <person name="Bertelli C."/>
            <person name="Schilde C."/>
            <person name="Kianianmomeni A."/>
            <person name="Burglin T.R."/>
            <person name="Frech C."/>
            <person name="Turcotte B."/>
            <person name="Kopec K.O."/>
            <person name="Synnott J.M."/>
            <person name="Choo C."/>
            <person name="Paponov I."/>
            <person name="Finkler A."/>
            <person name="Soon Heng Tan C."/>
            <person name="Hutchins A.P."/>
            <person name="Weinmeier T."/>
            <person name="Rattei T."/>
            <person name="Chu J.S."/>
            <person name="Gimenez G."/>
            <person name="Irimia M."/>
            <person name="Rigden D.J."/>
            <person name="Fitzpatrick D.A."/>
            <person name="Lorenzo-Morales J."/>
            <person name="Bateman A."/>
            <person name="Chiu C.H."/>
            <person name="Tang P."/>
            <person name="Hegemann P."/>
            <person name="Fromm H."/>
            <person name="Raoult D."/>
            <person name="Greub G."/>
            <person name="Miranda-Saavedra D."/>
            <person name="Chen N."/>
            <person name="Nash P."/>
            <person name="Ginger M.L."/>
            <person name="Horn M."/>
            <person name="Schaap P."/>
            <person name="Caler L."/>
            <person name="Loftus B."/>
        </authorList>
    </citation>
    <scope>NUCLEOTIDE SEQUENCE [LARGE SCALE GENOMIC DNA]</scope>
    <source>
        <strain evidence="2 3">Neff</strain>
    </source>
</reference>
<dbReference type="Proteomes" id="UP000011083">
    <property type="component" value="Unassembled WGS sequence"/>
</dbReference>
<dbReference type="RefSeq" id="XP_004348558.1">
    <property type="nucleotide sequence ID" value="XM_004348508.1"/>
</dbReference>